<sequence length="112" mass="12386">MKGKVVLVSFPLDDLSSIKARPAVCLTNPVGANQHITLALITSMIPCELLETDIVINTSHPDFPTSGLHKASTIRLDHLITLRQSLVLRELGEFSLETQQQILDKLLNFLRA</sequence>
<gene>
    <name evidence="3" type="ORF">DSM106972_043920</name>
</gene>
<dbReference type="OrthoDB" id="129822at2"/>
<comment type="caution">
    <text evidence="3">The sequence shown here is derived from an EMBL/GenBank/DDBJ whole genome shotgun (WGS) entry which is preliminary data.</text>
</comment>
<dbReference type="SUPFAM" id="SSF50118">
    <property type="entry name" value="Cell growth inhibitor/plasmid maintenance toxic component"/>
    <property type="match status" value="1"/>
</dbReference>
<evidence type="ECO:0000313" key="3">
    <source>
        <dbReference type="EMBL" id="RUT04823.1"/>
    </source>
</evidence>
<dbReference type="Gene3D" id="2.30.30.110">
    <property type="match status" value="1"/>
</dbReference>
<proteinExistence type="inferred from homology"/>
<dbReference type="EMBL" id="RSCL01000010">
    <property type="protein sequence ID" value="RUT04823.1"/>
    <property type="molecule type" value="Genomic_DNA"/>
</dbReference>
<accession>A0A433VFH3</accession>
<evidence type="ECO:0000256" key="2">
    <source>
        <dbReference type="ARBA" id="ARBA00022649"/>
    </source>
</evidence>
<organism evidence="3 4">
    <name type="scientific">Dulcicalothrix desertica PCC 7102</name>
    <dbReference type="NCBI Taxonomy" id="232991"/>
    <lineage>
        <taxon>Bacteria</taxon>
        <taxon>Bacillati</taxon>
        <taxon>Cyanobacteriota</taxon>
        <taxon>Cyanophyceae</taxon>
        <taxon>Nostocales</taxon>
        <taxon>Calotrichaceae</taxon>
        <taxon>Dulcicalothrix</taxon>
    </lineage>
</organism>
<name>A0A433VFH3_9CYAN</name>
<reference evidence="3" key="1">
    <citation type="submission" date="2018-12" db="EMBL/GenBank/DDBJ databases">
        <authorList>
            <person name="Will S."/>
            <person name="Neumann-Schaal M."/>
            <person name="Henke P."/>
        </authorList>
    </citation>
    <scope>NUCLEOTIDE SEQUENCE</scope>
    <source>
        <strain evidence="3">PCC 7102</strain>
    </source>
</reference>
<dbReference type="InterPro" id="IPR011067">
    <property type="entry name" value="Plasmid_toxin/cell-grow_inhib"/>
</dbReference>
<keyword evidence="2" id="KW-1277">Toxin-antitoxin system</keyword>
<dbReference type="RefSeq" id="WP_127082787.1">
    <property type="nucleotide sequence ID" value="NZ_RSCL01000010.1"/>
</dbReference>
<dbReference type="GO" id="GO:0003677">
    <property type="term" value="F:DNA binding"/>
    <property type="evidence" value="ECO:0007669"/>
    <property type="project" value="InterPro"/>
</dbReference>
<evidence type="ECO:0000256" key="1">
    <source>
        <dbReference type="ARBA" id="ARBA00007521"/>
    </source>
</evidence>
<dbReference type="Proteomes" id="UP000271624">
    <property type="component" value="Unassembled WGS sequence"/>
</dbReference>
<dbReference type="InterPro" id="IPR003477">
    <property type="entry name" value="PemK-like"/>
</dbReference>
<dbReference type="AlphaFoldDB" id="A0A433VFH3"/>
<dbReference type="Pfam" id="PF02452">
    <property type="entry name" value="PemK_toxin"/>
    <property type="match status" value="1"/>
</dbReference>
<comment type="similarity">
    <text evidence="1">Belongs to the PemK/MazF family.</text>
</comment>
<reference evidence="3" key="2">
    <citation type="journal article" date="2019" name="Genome Biol. Evol.">
        <title>Day and night: Metabolic profiles and evolutionary relationships of six axenic non-marine cyanobacteria.</title>
        <authorList>
            <person name="Will S.E."/>
            <person name="Henke P."/>
            <person name="Boedeker C."/>
            <person name="Huang S."/>
            <person name="Brinkmann H."/>
            <person name="Rohde M."/>
            <person name="Jarek M."/>
            <person name="Friedl T."/>
            <person name="Seufert S."/>
            <person name="Schumacher M."/>
            <person name="Overmann J."/>
            <person name="Neumann-Schaal M."/>
            <person name="Petersen J."/>
        </authorList>
    </citation>
    <scope>NUCLEOTIDE SEQUENCE [LARGE SCALE GENOMIC DNA]</scope>
    <source>
        <strain evidence="3">PCC 7102</strain>
    </source>
</reference>
<protein>
    <recommendedName>
        <fullName evidence="5">mRNA interferase PemK</fullName>
    </recommendedName>
</protein>
<evidence type="ECO:0008006" key="5">
    <source>
        <dbReference type="Google" id="ProtNLM"/>
    </source>
</evidence>
<evidence type="ECO:0000313" key="4">
    <source>
        <dbReference type="Proteomes" id="UP000271624"/>
    </source>
</evidence>
<keyword evidence="4" id="KW-1185">Reference proteome</keyword>